<dbReference type="AlphaFoldDB" id="A0A0P0CJ37"/>
<dbReference type="PANTHER" id="PTHR46438:SF11">
    <property type="entry name" value="LIPASE-RELATED"/>
    <property type="match status" value="1"/>
</dbReference>
<dbReference type="SUPFAM" id="SSF53474">
    <property type="entry name" value="alpha/beta-Hydrolases"/>
    <property type="match status" value="1"/>
</dbReference>
<name>A0A0P0CJ37_9FLAO</name>
<dbReference type="OrthoDB" id="9785847at2"/>
<keyword evidence="2" id="KW-0378">Hydrolase</keyword>
<protein>
    <submittedName>
        <fullName evidence="2">Alpha/beta hydrolase</fullName>
    </submittedName>
</protein>
<dbReference type="Gene3D" id="3.40.50.1820">
    <property type="entry name" value="alpha/beta hydrolase"/>
    <property type="match status" value="1"/>
</dbReference>
<gene>
    <name evidence="2" type="ORF">APS56_14180</name>
</gene>
<sequence>MLPKIVGFLLNILSIFSSKSAARIAFKLFSVPRKGQITKQQAVFLDSAIQNIFYYKNNQIMTYKWKGNKDTVLLIHGWESNAGRWMDLITDLQKKDYTIVALDAPAHGNSGSLLFNAVLYAEFINVITKQFKPTIMVAHSMGGLAAAFSISKYKIKNIQKLILAGVPCKYSDVIMRYAHMMKYKKTIISKLKNSITEHFNVSPEALSTAKNIEKLNTKGLIIHDKEDNIIPYNDALIIKSSLKNSKLISTKGFGHSLKDSSVNSKIIEFITS</sequence>
<feature type="domain" description="Serine aminopeptidase S33" evidence="1">
    <location>
        <begin position="69"/>
        <end position="204"/>
    </location>
</feature>
<dbReference type="Proteomes" id="UP000057981">
    <property type="component" value="Chromosome"/>
</dbReference>
<evidence type="ECO:0000313" key="2">
    <source>
        <dbReference type="EMBL" id="ALJ06210.1"/>
    </source>
</evidence>
<dbReference type="GO" id="GO:0016787">
    <property type="term" value="F:hydrolase activity"/>
    <property type="evidence" value="ECO:0007669"/>
    <property type="project" value="UniProtKB-KW"/>
</dbReference>
<reference evidence="2 3" key="1">
    <citation type="submission" date="2015-10" db="EMBL/GenBank/DDBJ databases">
        <authorList>
            <person name="Gilbert D.G."/>
        </authorList>
    </citation>
    <scope>NUCLEOTIDE SEQUENCE [LARGE SCALE GENOMIC DNA]</scope>
    <source>
        <strain evidence="3">HZ-22</strain>
    </source>
</reference>
<dbReference type="EMBL" id="CP012898">
    <property type="protein sequence ID" value="ALJ06210.1"/>
    <property type="molecule type" value="Genomic_DNA"/>
</dbReference>
<keyword evidence="3" id="KW-1185">Reference proteome</keyword>
<evidence type="ECO:0000259" key="1">
    <source>
        <dbReference type="Pfam" id="PF12146"/>
    </source>
</evidence>
<dbReference type="RefSeq" id="WP_054729676.1">
    <property type="nucleotide sequence ID" value="NZ_CP012898.1"/>
</dbReference>
<dbReference type="InterPro" id="IPR022742">
    <property type="entry name" value="Hydrolase_4"/>
</dbReference>
<dbReference type="InterPro" id="IPR029058">
    <property type="entry name" value="AB_hydrolase_fold"/>
</dbReference>
<dbReference type="KEGG" id="ahz:APS56_14180"/>
<proteinExistence type="predicted"/>
<dbReference type="PANTHER" id="PTHR46438">
    <property type="entry name" value="ALPHA/BETA-HYDROLASES SUPERFAMILY PROTEIN"/>
    <property type="match status" value="1"/>
</dbReference>
<evidence type="ECO:0000313" key="3">
    <source>
        <dbReference type="Proteomes" id="UP000057981"/>
    </source>
</evidence>
<organism evidence="2 3">
    <name type="scientific">Pseudalgibacter alginicilyticus</name>
    <dbReference type="NCBI Taxonomy" id="1736674"/>
    <lineage>
        <taxon>Bacteria</taxon>
        <taxon>Pseudomonadati</taxon>
        <taxon>Bacteroidota</taxon>
        <taxon>Flavobacteriia</taxon>
        <taxon>Flavobacteriales</taxon>
        <taxon>Flavobacteriaceae</taxon>
        <taxon>Pseudalgibacter</taxon>
    </lineage>
</organism>
<dbReference type="PATRIC" id="fig|1736674.3.peg.2895"/>
<accession>A0A0P0CJ37</accession>
<dbReference type="Pfam" id="PF12146">
    <property type="entry name" value="Hydrolase_4"/>
    <property type="match status" value="1"/>
</dbReference>
<dbReference type="STRING" id="1736674.APS56_14180"/>